<accession>A0A1Y1HQR7</accession>
<evidence type="ECO:0000256" key="1">
    <source>
        <dbReference type="ARBA" id="ARBA00022722"/>
    </source>
</evidence>
<keyword evidence="2" id="KW-0255">Endonuclease</keyword>
<organism evidence="6 7">
    <name type="scientific">Klebsormidium nitens</name>
    <name type="common">Green alga</name>
    <name type="synonym">Ulothrix nitens</name>
    <dbReference type="NCBI Taxonomy" id="105231"/>
    <lineage>
        <taxon>Eukaryota</taxon>
        <taxon>Viridiplantae</taxon>
        <taxon>Streptophyta</taxon>
        <taxon>Klebsormidiophyceae</taxon>
        <taxon>Klebsormidiales</taxon>
        <taxon>Klebsormidiaceae</taxon>
        <taxon>Klebsormidium</taxon>
    </lineage>
</organism>
<dbReference type="GO" id="GO:0004519">
    <property type="term" value="F:endonuclease activity"/>
    <property type="evidence" value="ECO:0007669"/>
    <property type="project" value="UniProtKB-KW"/>
</dbReference>
<name>A0A1Y1HQR7_KLENI</name>
<dbReference type="PROSITE" id="PS50830">
    <property type="entry name" value="TNASE_3"/>
    <property type="match status" value="1"/>
</dbReference>
<dbReference type="GO" id="GO:0005524">
    <property type="term" value="F:ATP binding"/>
    <property type="evidence" value="ECO:0007669"/>
    <property type="project" value="InterPro"/>
</dbReference>
<dbReference type="Pfam" id="PF00565">
    <property type="entry name" value="SNase"/>
    <property type="match status" value="1"/>
</dbReference>
<dbReference type="GO" id="GO:0006418">
    <property type="term" value="P:tRNA aminoacylation for protein translation"/>
    <property type="evidence" value="ECO:0007669"/>
    <property type="project" value="InterPro"/>
</dbReference>
<dbReference type="Proteomes" id="UP000054558">
    <property type="component" value="Unassembled WGS sequence"/>
</dbReference>
<dbReference type="GO" id="GO:0016787">
    <property type="term" value="F:hydrolase activity"/>
    <property type="evidence" value="ECO:0007669"/>
    <property type="project" value="UniProtKB-KW"/>
</dbReference>
<feature type="compositionally biased region" description="Polar residues" evidence="4">
    <location>
        <begin position="79"/>
        <end position="90"/>
    </location>
</feature>
<dbReference type="SUPFAM" id="SSF50199">
    <property type="entry name" value="Staphylococcal nuclease"/>
    <property type="match status" value="1"/>
</dbReference>
<dbReference type="InterPro" id="IPR035437">
    <property type="entry name" value="SNase_OB-fold_sf"/>
</dbReference>
<dbReference type="InterPro" id="IPR009080">
    <property type="entry name" value="tRNAsynth_Ia_anticodon-bd"/>
</dbReference>
<dbReference type="SUPFAM" id="SSF47323">
    <property type="entry name" value="Anticodon-binding domain of a subclass of class I aminoacyl-tRNA synthetases"/>
    <property type="match status" value="1"/>
</dbReference>
<evidence type="ECO:0000256" key="2">
    <source>
        <dbReference type="ARBA" id="ARBA00022759"/>
    </source>
</evidence>
<keyword evidence="7" id="KW-1185">Reference proteome</keyword>
<gene>
    <name evidence="6" type="ORF">KFL_000210220</name>
</gene>
<sequence length="468" mass="52337">MGNLLSACLKPSTSQEEEERRKQQQLQYQQQQQYQQQFPQPQIQQPYNQQNQQQTYDHQYQQQPYNQQYQQQPQQQYPAHQSQNAPHNGYSQQTGPPPWQGPPPSSYAPAPAAYAAPPASYPAAPYSYAAAAAHAGSGQGPVAAVARDLLQFETTGQVPEGLSRSVKAAKGTQALWFKKLLEAWKARWPPPGTPADLATFIRSNLSTVPGKELHGLLGFYDLLNIAPDSQPAPVPHFPPPVSHAPPPNAAHLPPGVQYEFHTMPVDAKAIADGDTVTVYVDVSHDPREAAVVPPAVRTSVDARQRARAVRDFQTADRLQREIGDAGYRVFDDGGVLAKKYRIRARGIDAPESKQRYGPESGAAFRALVEGRSLRVLIYTTDQYGRSVADMYCGNVFVQEYMLRNGHAWHYSTYDHRPEFAQWMAEARQARRGLWADPSVQEPWIWRKEHPRAVASRCWHMFSTLAGVP</sequence>
<dbReference type="GO" id="GO:0004812">
    <property type="term" value="F:aminoacyl-tRNA ligase activity"/>
    <property type="evidence" value="ECO:0007669"/>
    <property type="project" value="InterPro"/>
</dbReference>
<keyword evidence="1" id="KW-0540">Nuclease</keyword>
<dbReference type="InterPro" id="IPR016071">
    <property type="entry name" value="Staphylococal_nuclease_OB-fold"/>
</dbReference>
<evidence type="ECO:0000313" key="7">
    <source>
        <dbReference type="Proteomes" id="UP000054558"/>
    </source>
</evidence>
<evidence type="ECO:0000256" key="4">
    <source>
        <dbReference type="SAM" id="MobiDB-lite"/>
    </source>
</evidence>
<dbReference type="Gene3D" id="2.40.50.90">
    <property type="match status" value="1"/>
</dbReference>
<evidence type="ECO:0000259" key="5">
    <source>
        <dbReference type="PROSITE" id="PS50830"/>
    </source>
</evidence>
<dbReference type="PANTHER" id="PTHR12302:SF3">
    <property type="entry name" value="SERINE_THREONINE-PROTEIN KINASE 31"/>
    <property type="match status" value="1"/>
</dbReference>
<evidence type="ECO:0000313" key="6">
    <source>
        <dbReference type="EMBL" id="GAQ78936.1"/>
    </source>
</evidence>
<dbReference type="OMA" id="LLYGHCC"/>
<dbReference type="EMBL" id="DF236970">
    <property type="protein sequence ID" value="GAQ78936.1"/>
    <property type="molecule type" value="Genomic_DNA"/>
</dbReference>
<protein>
    <submittedName>
        <fullName evidence="6">Staphylococcal nuclease</fullName>
    </submittedName>
</protein>
<feature type="compositionally biased region" description="Low complexity" evidence="4">
    <location>
        <begin position="24"/>
        <end position="78"/>
    </location>
</feature>
<dbReference type="OrthoDB" id="430293at2759"/>
<dbReference type="STRING" id="105231.A0A1Y1HQR7"/>
<evidence type="ECO:0000256" key="3">
    <source>
        <dbReference type="ARBA" id="ARBA00022801"/>
    </source>
</evidence>
<feature type="compositionally biased region" description="Pro residues" evidence="4">
    <location>
        <begin position="95"/>
        <end position="106"/>
    </location>
</feature>
<dbReference type="PANTHER" id="PTHR12302">
    <property type="entry name" value="EBNA2 BINDING PROTEIN P100"/>
    <property type="match status" value="1"/>
</dbReference>
<keyword evidence="3" id="KW-0378">Hydrolase</keyword>
<dbReference type="SMART" id="SM00318">
    <property type="entry name" value="SNc"/>
    <property type="match status" value="1"/>
</dbReference>
<proteinExistence type="predicted"/>
<dbReference type="AlphaFoldDB" id="A0A1Y1HQR7"/>
<reference evidence="6 7" key="1">
    <citation type="journal article" date="2014" name="Nat. Commun.">
        <title>Klebsormidium flaccidum genome reveals primary factors for plant terrestrial adaptation.</title>
        <authorList>
            <person name="Hori K."/>
            <person name="Maruyama F."/>
            <person name="Fujisawa T."/>
            <person name="Togashi T."/>
            <person name="Yamamoto N."/>
            <person name="Seo M."/>
            <person name="Sato S."/>
            <person name="Yamada T."/>
            <person name="Mori H."/>
            <person name="Tajima N."/>
            <person name="Moriyama T."/>
            <person name="Ikeuchi M."/>
            <person name="Watanabe M."/>
            <person name="Wada H."/>
            <person name="Kobayashi K."/>
            <person name="Saito M."/>
            <person name="Masuda T."/>
            <person name="Sasaki-Sekimoto Y."/>
            <person name="Mashiguchi K."/>
            <person name="Awai K."/>
            <person name="Shimojima M."/>
            <person name="Masuda S."/>
            <person name="Iwai M."/>
            <person name="Nobusawa T."/>
            <person name="Narise T."/>
            <person name="Kondo S."/>
            <person name="Saito H."/>
            <person name="Sato R."/>
            <person name="Murakawa M."/>
            <person name="Ihara Y."/>
            <person name="Oshima-Yamada Y."/>
            <person name="Ohtaka K."/>
            <person name="Satoh M."/>
            <person name="Sonobe K."/>
            <person name="Ishii M."/>
            <person name="Ohtani R."/>
            <person name="Kanamori-Sato M."/>
            <person name="Honoki R."/>
            <person name="Miyazaki D."/>
            <person name="Mochizuki H."/>
            <person name="Umetsu J."/>
            <person name="Higashi K."/>
            <person name="Shibata D."/>
            <person name="Kamiya Y."/>
            <person name="Sato N."/>
            <person name="Nakamura Y."/>
            <person name="Tabata S."/>
            <person name="Ida S."/>
            <person name="Kurokawa K."/>
            <person name="Ohta H."/>
        </authorList>
    </citation>
    <scope>NUCLEOTIDE SEQUENCE [LARGE SCALE GENOMIC DNA]</scope>
    <source>
        <strain evidence="6 7">NIES-2285</strain>
    </source>
</reference>
<feature type="domain" description="TNase-like" evidence="5">
    <location>
        <begin position="261"/>
        <end position="436"/>
    </location>
</feature>
<feature type="region of interest" description="Disordered" evidence="4">
    <location>
        <begin position="1"/>
        <end position="114"/>
    </location>
</feature>